<dbReference type="SMART" id="SM00100">
    <property type="entry name" value="cNMP"/>
    <property type="match status" value="1"/>
</dbReference>
<accession>A0A1G8YDE3</accession>
<dbReference type="PROSITE" id="PS50042">
    <property type="entry name" value="CNMP_BINDING_3"/>
    <property type="match status" value="1"/>
</dbReference>
<reference evidence="9" key="1">
    <citation type="submission" date="2016-10" db="EMBL/GenBank/DDBJ databases">
        <authorList>
            <person name="Varghese N."/>
            <person name="Submissions S."/>
        </authorList>
    </citation>
    <scope>NUCLEOTIDE SEQUENCE [LARGE SCALE GENOMIC DNA]</scope>
    <source>
        <strain evidence="9">CGMCC 1.8911</strain>
    </source>
</reference>
<dbReference type="SUPFAM" id="SSF46785">
    <property type="entry name" value="Winged helix' DNA-binding domain"/>
    <property type="match status" value="1"/>
</dbReference>
<dbReference type="Gene3D" id="2.60.120.10">
    <property type="entry name" value="Jelly Rolls"/>
    <property type="match status" value="1"/>
</dbReference>
<dbReference type="GO" id="GO:0003677">
    <property type="term" value="F:DNA binding"/>
    <property type="evidence" value="ECO:0007669"/>
    <property type="project" value="UniProtKB-KW"/>
</dbReference>
<proteinExistence type="predicted"/>
<evidence type="ECO:0000256" key="4">
    <source>
        <dbReference type="ARBA" id="ARBA00023159"/>
    </source>
</evidence>
<dbReference type="OrthoDB" id="9812325at2"/>
<evidence type="ECO:0000313" key="9">
    <source>
        <dbReference type="Proteomes" id="UP000242700"/>
    </source>
</evidence>
<dbReference type="InterPro" id="IPR000595">
    <property type="entry name" value="cNMP-bd_dom"/>
</dbReference>
<dbReference type="PROSITE" id="PS51063">
    <property type="entry name" value="HTH_CRP_2"/>
    <property type="match status" value="1"/>
</dbReference>
<keyword evidence="2" id="KW-0805">Transcription regulation</keyword>
<dbReference type="STRING" id="586411.SAMN05216187_10471"/>
<gene>
    <name evidence="8" type="ORF">SAMN05216187_10471</name>
</gene>
<dbReference type="PANTHER" id="PTHR24567:SF26">
    <property type="entry name" value="REGULATORY PROTEIN YEIL"/>
    <property type="match status" value="1"/>
</dbReference>
<feature type="domain" description="Cyclic nucleotide-binding" evidence="6">
    <location>
        <begin position="11"/>
        <end position="120"/>
    </location>
</feature>
<dbReference type="EMBL" id="FNFI01000004">
    <property type="protein sequence ID" value="SDK00683.1"/>
    <property type="molecule type" value="Genomic_DNA"/>
</dbReference>
<evidence type="ECO:0000256" key="1">
    <source>
        <dbReference type="ARBA" id="ARBA00020091"/>
    </source>
</evidence>
<evidence type="ECO:0000313" key="8">
    <source>
        <dbReference type="EMBL" id="SDK00683.1"/>
    </source>
</evidence>
<dbReference type="InterPro" id="IPR036388">
    <property type="entry name" value="WH-like_DNA-bd_sf"/>
</dbReference>
<dbReference type="RefSeq" id="WP_143016409.1">
    <property type="nucleotide sequence ID" value="NZ_FNFI01000004.1"/>
</dbReference>
<dbReference type="InterPro" id="IPR050397">
    <property type="entry name" value="Env_Response_Regulators"/>
</dbReference>
<dbReference type="Gene3D" id="1.10.10.10">
    <property type="entry name" value="Winged helix-like DNA-binding domain superfamily/Winged helix DNA-binding domain"/>
    <property type="match status" value="1"/>
</dbReference>
<sequence length="225" mass="25976">MFVEYLSSMKVFEALNKEEISAIAEISYHKNIEKDTHLFHMGEAMTNVYFVIRGNIKIYFINEEGREQIINFLGKNEMFPHHAILRSDPYLASAVSSENSEVVFIDKRDFEDVIRKNPNIAVKLLNYIGEIIIDLQYRLQEKISKPTGKQVLLLIRRLAYAHGLVLGDGRREITLKLTKHEMANMIGLARETVSRNLSIFRKLGILEISKSGRMIVDLDELETYV</sequence>
<dbReference type="AlphaFoldDB" id="A0A1G8YDE3"/>
<keyword evidence="5" id="KW-0804">Transcription</keyword>
<evidence type="ECO:0000256" key="5">
    <source>
        <dbReference type="ARBA" id="ARBA00023163"/>
    </source>
</evidence>
<dbReference type="Pfam" id="PF00027">
    <property type="entry name" value="cNMP_binding"/>
    <property type="match status" value="1"/>
</dbReference>
<dbReference type="GO" id="GO:0005829">
    <property type="term" value="C:cytosol"/>
    <property type="evidence" value="ECO:0007669"/>
    <property type="project" value="TreeGrafter"/>
</dbReference>
<dbReference type="PRINTS" id="PR00034">
    <property type="entry name" value="HTHCRP"/>
</dbReference>
<dbReference type="GO" id="GO:0003700">
    <property type="term" value="F:DNA-binding transcription factor activity"/>
    <property type="evidence" value="ECO:0007669"/>
    <property type="project" value="TreeGrafter"/>
</dbReference>
<dbReference type="SMART" id="SM00419">
    <property type="entry name" value="HTH_CRP"/>
    <property type="match status" value="1"/>
</dbReference>
<organism evidence="8 9">
    <name type="scientific">Jeotgalicoccus aerolatus</name>
    <dbReference type="NCBI Taxonomy" id="709510"/>
    <lineage>
        <taxon>Bacteria</taxon>
        <taxon>Bacillati</taxon>
        <taxon>Bacillota</taxon>
        <taxon>Bacilli</taxon>
        <taxon>Bacillales</taxon>
        <taxon>Staphylococcaceae</taxon>
        <taxon>Jeotgalicoccus</taxon>
    </lineage>
</organism>
<name>A0A1G8YDE3_9STAP</name>
<evidence type="ECO:0000256" key="2">
    <source>
        <dbReference type="ARBA" id="ARBA00023015"/>
    </source>
</evidence>
<dbReference type="InterPro" id="IPR012318">
    <property type="entry name" value="HTH_CRP"/>
</dbReference>
<dbReference type="CDD" id="cd00038">
    <property type="entry name" value="CAP_ED"/>
    <property type="match status" value="1"/>
</dbReference>
<dbReference type="InterPro" id="IPR014710">
    <property type="entry name" value="RmlC-like_jellyroll"/>
</dbReference>
<evidence type="ECO:0000259" key="7">
    <source>
        <dbReference type="PROSITE" id="PS51063"/>
    </source>
</evidence>
<dbReference type="InterPro" id="IPR018490">
    <property type="entry name" value="cNMP-bd_dom_sf"/>
</dbReference>
<evidence type="ECO:0000259" key="6">
    <source>
        <dbReference type="PROSITE" id="PS50042"/>
    </source>
</evidence>
<dbReference type="SUPFAM" id="SSF51206">
    <property type="entry name" value="cAMP-binding domain-like"/>
    <property type="match status" value="1"/>
</dbReference>
<evidence type="ECO:0000256" key="3">
    <source>
        <dbReference type="ARBA" id="ARBA00023125"/>
    </source>
</evidence>
<keyword evidence="4" id="KW-0010">Activator</keyword>
<dbReference type="Proteomes" id="UP000242700">
    <property type="component" value="Unassembled WGS sequence"/>
</dbReference>
<dbReference type="Pfam" id="PF13545">
    <property type="entry name" value="HTH_Crp_2"/>
    <property type="match status" value="1"/>
</dbReference>
<feature type="domain" description="HTH crp-type" evidence="7">
    <location>
        <begin position="144"/>
        <end position="219"/>
    </location>
</feature>
<dbReference type="InterPro" id="IPR036390">
    <property type="entry name" value="WH_DNA-bd_sf"/>
</dbReference>
<keyword evidence="3" id="KW-0238">DNA-binding</keyword>
<dbReference type="PANTHER" id="PTHR24567">
    <property type="entry name" value="CRP FAMILY TRANSCRIPTIONAL REGULATORY PROTEIN"/>
    <property type="match status" value="1"/>
</dbReference>
<protein>
    <recommendedName>
        <fullName evidence="1">HTH-type transcriptional regulator ArcR</fullName>
    </recommendedName>
</protein>